<evidence type="ECO:0000256" key="3">
    <source>
        <dbReference type="ARBA" id="ARBA00022475"/>
    </source>
</evidence>
<keyword evidence="1 10" id="KW-0171">Cobalt transport</keyword>
<dbReference type="Pfam" id="PF02553">
    <property type="entry name" value="CbiN"/>
    <property type="match status" value="1"/>
</dbReference>
<evidence type="ECO:0000256" key="4">
    <source>
        <dbReference type="ARBA" id="ARBA00022573"/>
    </source>
</evidence>
<evidence type="ECO:0000313" key="11">
    <source>
        <dbReference type="EMBL" id="SJZ37359.1"/>
    </source>
</evidence>
<proteinExistence type="inferred from homology"/>
<comment type="pathway">
    <text evidence="10">Cofactor biosynthesis; adenosylcobalamin biosynthesis.</text>
</comment>
<dbReference type="HAMAP" id="MF_00330">
    <property type="entry name" value="CbiN"/>
    <property type="match status" value="1"/>
</dbReference>
<comment type="similarity">
    <text evidence="10">Belongs to the CbiN family.</text>
</comment>
<dbReference type="UniPathway" id="UPA00148"/>
<keyword evidence="4 10" id="KW-0169">Cobalamin biosynthesis</keyword>
<dbReference type="RefSeq" id="WP_078788606.1">
    <property type="nucleotide sequence ID" value="NZ_FUWR01000001.1"/>
</dbReference>
<dbReference type="EMBL" id="FUWR01000001">
    <property type="protein sequence ID" value="SJZ37359.1"/>
    <property type="molecule type" value="Genomic_DNA"/>
</dbReference>
<dbReference type="NCBIfam" id="NF002780">
    <property type="entry name" value="PRK02898.1"/>
    <property type="match status" value="1"/>
</dbReference>
<sequence>MKPYQNISLIIAVIVLALIPLVTVQRPEPGPDGKKVEIFAGADGQAEDLIKQIVPDYKPWFEPFFEPPSGEIESLLFALQAALGAGFIGYYLGSAATRSRLQKELNRPRVD</sequence>
<evidence type="ECO:0000256" key="9">
    <source>
        <dbReference type="ARBA" id="ARBA00023285"/>
    </source>
</evidence>
<evidence type="ECO:0000256" key="7">
    <source>
        <dbReference type="ARBA" id="ARBA00023065"/>
    </source>
</evidence>
<protein>
    <recommendedName>
        <fullName evidence="10">Cobalt transport protein CbiN</fullName>
    </recommendedName>
    <alternativeName>
        <fullName evidence="10">Energy-coupling factor transporter probable substrate-capture protein CbiN</fullName>
        <shortName evidence="10">ECF transporter S component CbiN</shortName>
    </alternativeName>
</protein>
<evidence type="ECO:0000256" key="10">
    <source>
        <dbReference type="HAMAP-Rule" id="MF_00330"/>
    </source>
</evidence>
<comment type="subunit">
    <text evidence="10">Forms an energy-coupling factor (ECF) transporter complex composed of an ATP-binding protein (A component, CbiO), a transmembrane protein (T component, CbiQ) and 2 possible substrate-capture proteins (S components, CbiM and CbiN) of unknown stoichimetry.</text>
</comment>
<evidence type="ECO:0000313" key="12">
    <source>
        <dbReference type="Proteomes" id="UP000190102"/>
    </source>
</evidence>
<keyword evidence="5 10" id="KW-0812">Transmembrane</keyword>
<evidence type="ECO:0000256" key="2">
    <source>
        <dbReference type="ARBA" id="ARBA00022448"/>
    </source>
</evidence>
<dbReference type="Proteomes" id="UP000190102">
    <property type="component" value="Unassembled WGS sequence"/>
</dbReference>
<dbReference type="PANTHER" id="PTHR38662">
    <property type="entry name" value="COBALT TRANSPORT PROTEIN CBIN"/>
    <property type="match status" value="1"/>
</dbReference>
<dbReference type="GO" id="GO:0009236">
    <property type="term" value="P:cobalamin biosynthetic process"/>
    <property type="evidence" value="ECO:0007669"/>
    <property type="project" value="UniProtKB-UniRule"/>
</dbReference>
<keyword evidence="12" id="KW-1185">Reference proteome</keyword>
<evidence type="ECO:0000256" key="8">
    <source>
        <dbReference type="ARBA" id="ARBA00023136"/>
    </source>
</evidence>
<evidence type="ECO:0000256" key="6">
    <source>
        <dbReference type="ARBA" id="ARBA00022989"/>
    </source>
</evidence>
<keyword evidence="7 10" id="KW-0406">Ion transport</keyword>
<keyword evidence="6 10" id="KW-1133">Transmembrane helix</keyword>
<reference evidence="12" key="1">
    <citation type="submission" date="2017-02" db="EMBL/GenBank/DDBJ databases">
        <authorList>
            <person name="Varghese N."/>
            <person name="Submissions S."/>
        </authorList>
    </citation>
    <scope>NUCLEOTIDE SEQUENCE [LARGE SCALE GENOMIC DNA]</scope>
    <source>
        <strain evidence="12">ATCC BAA-34</strain>
    </source>
</reference>
<dbReference type="InterPro" id="IPR003705">
    <property type="entry name" value="CbiN"/>
</dbReference>
<accession>A0A1T4K4L9</accession>
<dbReference type="AlphaFoldDB" id="A0A1T4K4L9"/>
<keyword evidence="2 10" id="KW-0813">Transport</keyword>
<dbReference type="PANTHER" id="PTHR38662:SF1">
    <property type="entry name" value="COBALT TRANSPORT PROTEIN CBIN"/>
    <property type="match status" value="1"/>
</dbReference>
<organism evidence="11 12">
    <name type="scientific">Trichlorobacter thiogenes</name>
    <dbReference type="NCBI Taxonomy" id="115783"/>
    <lineage>
        <taxon>Bacteria</taxon>
        <taxon>Pseudomonadati</taxon>
        <taxon>Thermodesulfobacteriota</taxon>
        <taxon>Desulfuromonadia</taxon>
        <taxon>Geobacterales</taxon>
        <taxon>Geobacteraceae</taxon>
        <taxon>Trichlorobacter</taxon>
    </lineage>
</organism>
<feature type="transmembrane region" description="Helical" evidence="10">
    <location>
        <begin position="7"/>
        <end position="24"/>
    </location>
</feature>
<gene>
    <name evidence="10" type="primary">cbiN</name>
    <name evidence="11" type="ORF">SAMN02745119_00303</name>
</gene>
<comment type="subcellular location">
    <subcellularLocation>
        <location evidence="10">Cell membrane</location>
        <topology evidence="10">Multi-pass membrane protein</topology>
    </subcellularLocation>
</comment>
<dbReference type="GO" id="GO:0015087">
    <property type="term" value="F:cobalt ion transmembrane transporter activity"/>
    <property type="evidence" value="ECO:0007669"/>
    <property type="project" value="UniProtKB-UniRule"/>
</dbReference>
<keyword evidence="9 10" id="KW-0170">Cobalt</keyword>
<name>A0A1T4K4L9_9BACT</name>
<dbReference type="STRING" id="115783.SAMN02745119_00303"/>
<dbReference type="NCBIfam" id="TIGR01165">
    <property type="entry name" value="cbiN"/>
    <property type="match status" value="1"/>
</dbReference>
<keyword evidence="8 10" id="KW-0472">Membrane</keyword>
<evidence type="ECO:0000256" key="5">
    <source>
        <dbReference type="ARBA" id="ARBA00022692"/>
    </source>
</evidence>
<dbReference type="OrthoDB" id="1551318at2"/>
<evidence type="ECO:0000256" key="1">
    <source>
        <dbReference type="ARBA" id="ARBA00022426"/>
    </source>
</evidence>
<comment type="function">
    <text evidence="10">Part of the energy-coupling factor (ECF) transporter complex CbiMNOQ involved in cobalt import.</text>
</comment>
<dbReference type="GO" id="GO:0005886">
    <property type="term" value="C:plasma membrane"/>
    <property type="evidence" value="ECO:0007669"/>
    <property type="project" value="UniProtKB-SubCell"/>
</dbReference>
<keyword evidence="3 10" id="KW-1003">Cell membrane</keyword>
<feature type="transmembrane region" description="Helical" evidence="10">
    <location>
        <begin position="74"/>
        <end position="93"/>
    </location>
</feature>